<comment type="function">
    <text evidence="3">Pectinolytic enzymes consist of four classes of enzymes: pectin lyase, polygalacturonase, pectin methylesterase and rhamnogalacturonase. Among pectinolytic enzymes, pectin lyase is the most important in depolymerization of pectin, since it cleaves internal glycosidic bonds of highly methylated pectins.</text>
</comment>
<dbReference type="InterPro" id="IPR045032">
    <property type="entry name" value="PEL"/>
</dbReference>
<dbReference type="PANTHER" id="PTHR31683:SF67">
    <property type="entry name" value="PECTIN LYASE F-RELATED"/>
    <property type="match status" value="1"/>
</dbReference>
<accession>A0A8H7LSC4</accession>
<evidence type="ECO:0000256" key="5">
    <source>
        <dbReference type="SAM" id="SignalP"/>
    </source>
</evidence>
<dbReference type="EMBL" id="JACYCD010000705">
    <property type="protein sequence ID" value="KAF8687573.1"/>
    <property type="molecule type" value="Genomic_DNA"/>
</dbReference>
<name>A0A8H7LSC4_9AGAM</name>
<evidence type="ECO:0000256" key="3">
    <source>
        <dbReference type="ARBA" id="ARBA00037631"/>
    </source>
</evidence>
<dbReference type="InterPro" id="IPR012334">
    <property type="entry name" value="Pectin_lyas_fold"/>
</dbReference>
<dbReference type="PANTHER" id="PTHR31683">
    <property type="entry name" value="PECTATE LYASE 18-RELATED"/>
    <property type="match status" value="1"/>
</dbReference>
<feature type="chain" id="PRO_5034825406" description="pectin lyase" evidence="5">
    <location>
        <begin position="20"/>
        <end position="397"/>
    </location>
</feature>
<dbReference type="InterPro" id="IPR011050">
    <property type="entry name" value="Pectin_lyase_fold/virulence"/>
</dbReference>
<evidence type="ECO:0000256" key="1">
    <source>
        <dbReference type="ARBA" id="ARBA00023157"/>
    </source>
</evidence>
<feature type="non-terminal residue" evidence="6">
    <location>
        <position position="1"/>
    </location>
</feature>
<dbReference type="GO" id="GO:0047490">
    <property type="term" value="F:pectin lyase activity"/>
    <property type="evidence" value="ECO:0007669"/>
    <property type="project" value="UniProtKB-EC"/>
</dbReference>
<protein>
    <recommendedName>
        <fullName evidence="4">pectin lyase</fullName>
        <ecNumber evidence="4">4.2.2.10</ecNumber>
    </recommendedName>
</protein>
<proteinExistence type="predicted"/>
<organism evidence="6 7">
    <name type="scientific">Rhizoctonia solani</name>
    <dbReference type="NCBI Taxonomy" id="456999"/>
    <lineage>
        <taxon>Eukaryota</taxon>
        <taxon>Fungi</taxon>
        <taxon>Dikarya</taxon>
        <taxon>Basidiomycota</taxon>
        <taxon>Agaricomycotina</taxon>
        <taxon>Agaricomycetes</taxon>
        <taxon>Cantharellales</taxon>
        <taxon>Ceratobasidiaceae</taxon>
        <taxon>Rhizoctonia</taxon>
    </lineage>
</organism>
<evidence type="ECO:0000256" key="4">
    <source>
        <dbReference type="ARBA" id="ARBA00039082"/>
    </source>
</evidence>
<feature type="signal peptide" evidence="5">
    <location>
        <begin position="1"/>
        <end position="19"/>
    </location>
</feature>
<dbReference type="Proteomes" id="UP000602905">
    <property type="component" value="Unassembled WGS sequence"/>
</dbReference>
<dbReference type="Gene3D" id="2.160.20.10">
    <property type="entry name" value="Single-stranded right-handed beta-helix, Pectin lyase-like"/>
    <property type="match status" value="1"/>
</dbReference>
<evidence type="ECO:0000313" key="6">
    <source>
        <dbReference type="EMBL" id="KAF8687573.1"/>
    </source>
</evidence>
<reference evidence="6" key="1">
    <citation type="submission" date="2020-09" db="EMBL/GenBank/DDBJ databases">
        <title>Comparative genome analyses of four rice-infecting Rhizoctonia solani isolates reveal extensive enrichment of homogalacturonan modification genes.</title>
        <authorList>
            <person name="Lee D.-Y."/>
            <person name="Jeon J."/>
            <person name="Kim K.-T."/>
            <person name="Cheong K."/>
            <person name="Song H."/>
            <person name="Choi G."/>
            <person name="Ko J."/>
            <person name="Opiyo S.O."/>
            <person name="Zuo S."/>
            <person name="Madhav S."/>
            <person name="Lee Y.-H."/>
            <person name="Wang G.-L."/>
        </authorList>
    </citation>
    <scope>NUCLEOTIDE SEQUENCE</scope>
    <source>
        <strain evidence="6">AG1-IA WGL</strain>
    </source>
</reference>
<dbReference type="GO" id="GO:0030570">
    <property type="term" value="F:pectate lyase activity"/>
    <property type="evidence" value="ECO:0007669"/>
    <property type="project" value="InterPro"/>
</dbReference>
<dbReference type="SUPFAM" id="SSF51126">
    <property type="entry name" value="Pectin lyase-like"/>
    <property type="match status" value="1"/>
</dbReference>
<comment type="caution">
    <text evidence="6">The sequence shown here is derived from an EMBL/GenBank/DDBJ whole genome shotgun (WGS) entry which is preliminary data.</text>
</comment>
<dbReference type="OrthoDB" id="1637350at2759"/>
<dbReference type="AlphaFoldDB" id="A0A8H7LSC4"/>
<comment type="catalytic activity">
    <reaction evidence="2">
        <text>Eliminative cleavage of (1-&gt;4)-alpha-D-galacturonan methyl ester to give oligosaccharides with 4-deoxy-6-O-methyl-alpha-D-galact-4-enuronosyl groups at their non-reducing ends.</text>
        <dbReference type="EC" id="4.2.2.10"/>
    </reaction>
</comment>
<keyword evidence="6" id="KW-0456">Lyase</keyword>
<evidence type="ECO:0000313" key="7">
    <source>
        <dbReference type="Proteomes" id="UP000602905"/>
    </source>
</evidence>
<dbReference type="EC" id="4.2.2.10" evidence="4"/>
<gene>
    <name evidence="6" type="ORF">RHS03_09909</name>
</gene>
<sequence>MFVLGSLAAVLFASKGALAVGSAFGFATGTTGGAAAAPATPTSTTQLASWLSDGTARTIVLDRTYDFTDTQGSTTATGCKPWTCSPNPQLAINANNWCLGYIQKRRYIRSASGFKQDDPREGYFRWIKGKGLKLAGSKNVIVQNIRISDINHQYVWGGDAIDLQGATNVWIDHNYFNRVGRQFIVTFQHSTSIRAPKSPSPITTLMEGPTTRQLMILDKALGFYSPSPTNLLVLDVTHHYWAFLMLGKGDQITFARNHVYYTAGRGPHIGGTSGNSPATKFSYSYFNDITGHALDADVGATVLAEGNYFNNVKTPSTGNANGSVFAPTSSTMADQCSSALGRKCVLNTLSGSGTLPNAAKNGIISQFTASVIKSASLMDQSSVPSYVLANAGTGKVN</sequence>
<keyword evidence="1" id="KW-1015">Disulfide bond</keyword>
<evidence type="ECO:0000256" key="2">
    <source>
        <dbReference type="ARBA" id="ARBA00036818"/>
    </source>
</evidence>
<keyword evidence="5" id="KW-0732">Signal</keyword>